<dbReference type="HOGENOM" id="CLU_502484_0_0_1"/>
<sequence length="521" mass="55718">MLLLAGLLLLVFALGALVAPANALKFTFTDVQQCDPVMISFSGSNLTGSNPPTALTILPINSTAISIPLPDPTLISSGIALTFLPFIAGSNFLASLDNSTGENLIDVSDLIRVLPSPNGNSSCIPPLTTETKKLYTMVNDIVQCEEMSITYDKSLVSNPPIVRLYNPQGPSFLLNMTSNNSTAGVAKYLLNFSRGKEILLLMEDGSGIRETSPLVTVGGDASSDSSCLKKNSSSKSTTKTSTRMADASGNPGLSRPVIIGSATGGSVVLLIALCMVVFIVRERRRTRKEQNYDFDPTRMEKQPEDEKRSVRDVRSPPLATSPSGTVTNPIYTSNSFLSPTKSNYARASMASWAQVIPEDQKYPASPVSPSRIVVHSPRSFGRMSLESLDIEGMLNMATLQSEVTASRKNSEATILAHVVPSPSATLAVPTQTFLRPDASLRHQRNPSNVPMGFDSLAFERYSANPFDGRTSITPSLLQDSLRPSRPTGSVLGLPTSPRNGGPARGKVISVASSSDWYGIAR</sequence>
<protein>
    <recommendedName>
        <fullName evidence="6">Mid2 domain-containing protein</fullName>
    </recommendedName>
</protein>
<feature type="compositionally biased region" description="Low complexity" evidence="1">
    <location>
        <begin position="222"/>
        <end position="242"/>
    </location>
</feature>
<evidence type="ECO:0000313" key="5">
    <source>
        <dbReference type="Proteomes" id="UP000027222"/>
    </source>
</evidence>
<evidence type="ECO:0000256" key="3">
    <source>
        <dbReference type="SAM" id="SignalP"/>
    </source>
</evidence>
<feature type="transmembrane region" description="Helical" evidence="2">
    <location>
        <begin position="257"/>
        <end position="280"/>
    </location>
</feature>
<keyword evidence="3" id="KW-0732">Signal</keyword>
<feature type="region of interest" description="Disordered" evidence="1">
    <location>
        <begin position="291"/>
        <end position="327"/>
    </location>
</feature>
<feature type="region of interest" description="Disordered" evidence="1">
    <location>
        <begin position="472"/>
        <end position="505"/>
    </location>
</feature>
<feature type="compositionally biased region" description="Basic and acidic residues" evidence="1">
    <location>
        <begin position="291"/>
        <end position="314"/>
    </location>
</feature>
<keyword evidence="5" id="KW-1185">Reference proteome</keyword>
<feature type="signal peptide" evidence="3">
    <location>
        <begin position="1"/>
        <end position="23"/>
    </location>
</feature>
<feature type="compositionally biased region" description="Polar residues" evidence="1">
    <location>
        <begin position="318"/>
        <end position="327"/>
    </location>
</feature>
<keyword evidence="2" id="KW-0812">Transmembrane</keyword>
<evidence type="ECO:0000256" key="2">
    <source>
        <dbReference type="SAM" id="Phobius"/>
    </source>
</evidence>
<reference evidence="5" key="1">
    <citation type="journal article" date="2014" name="Proc. Natl. Acad. Sci. U.S.A.">
        <title>Extensive sampling of basidiomycete genomes demonstrates inadequacy of the white-rot/brown-rot paradigm for wood decay fungi.</title>
        <authorList>
            <person name="Riley R."/>
            <person name="Salamov A.A."/>
            <person name="Brown D.W."/>
            <person name="Nagy L.G."/>
            <person name="Floudas D."/>
            <person name="Held B.W."/>
            <person name="Levasseur A."/>
            <person name="Lombard V."/>
            <person name="Morin E."/>
            <person name="Otillar R."/>
            <person name="Lindquist E.A."/>
            <person name="Sun H."/>
            <person name="LaButti K.M."/>
            <person name="Schmutz J."/>
            <person name="Jabbour D."/>
            <person name="Luo H."/>
            <person name="Baker S.E."/>
            <person name="Pisabarro A.G."/>
            <person name="Walton J.D."/>
            <person name="Blanchette R.A."/>
            <person name="Henrissat B."/>
            <person name="Martin F."/>
            <person name="Cullen D."/>
            <person name="Hibbett D.S."/>
            <person name="Grigoriev I.V."/>
        </authorList>
    </citation>
    <scope>NUCLEOTIDE SEQUENCE [LARGE SCALE GENOMIC DNA]</scope>
    <source>
        <strain evidence="5">CBS 339.88</strain>
    </source>
</reference>
<feature type="region of interest" description="Disordered" evidence="1">
    <location>
        <begin position="218"/>
        <end position="255"/>
    </location>
</feature>
<feature type="chain" id="PRO_5001646922" description="Mid2 domain-containing protein" evidence="3">
    <location>
        <begin position="24"/>
        <end position="521"/>
    </location>
</feature>
<dbReference type="AlphaFoldDB" id="A0A067TKL8"/>
<evidence type="ECO:0000313" key="4">
    <source>
        <dbReference type="EMBL" id="KDR82882.1"/>
    </source>
</evidence>
<dbReference type="OrthoDB" id="3266941at2759"/>
<organism evidence="4 5">
    <name type="scientific">Galerina marginata (strain CBS 339.88)</name>
    <dbReference type="NCBI Taxonomy" id="685588"/>
    <lineage>
        <taxon>Eukaryota</taxon>
        <taxon>Fungi</taxon>
        <taxon>Dikarya</taxon>
        <taxon>Basidiomycota</taxon>
        <taxon>Agaricomycotina</taxon>
        <taxon>Agaricomycetes</taxon>
        <taxon>Agaricomycetidae</taxon>
        <taxon>Agaricales</taxon>
        <taxon>Agaricineae</taxon>
        <taxon>Strophariaceae</taxon>
        <taxon>Galerina</taxon>
    </lineage>
</organism>
<gene>
    <name evidence="4" type="ORF">GALMADRAFT_220878</name>
</gene>
<dbReference type="Proteomes" id="UP000027222">
    <property type="component" value="Unassembled WGS sequence"/>
</dbReference>
<proteinExistence type="predicted"/>
<evidence type="ECO:0000256" key="1">
    <source>
        <dbReference type="SAM" id="MobiDB-lite"/>
    </source>
</evidence>
<dbReference type="EMBL" id="KL142369">
    <property type="protein sequence ID" value="KDR82882.1"/>
    <property type="molecule type" value="Genomic_DNA"/>
</dbReference>
<accession>A0A067TKL8</accession>
<name>A0A067TKL8_GALM3</name>
<keyword evidence="2" id="KW-0472">Membrane</keyword>
<keyword evidence="2" id="KW-1133">Transmembrane helix</keyword>
<evidence type="ECO:0008006" key="6">
    <source>
        <dbReference type="Google" id="ProtNLM"/>
    </source>
</evidence>